<keyword evidence="1" id="KW-0812">Transmembrane</keyword>
<evidence type="ECO:0000313" key="2">
    <source>
        <dbReference type="EMBL" id="KKK62781.1"/>
    </source>
</evidence>
<name>A0A0F8ZS62_9ZZZZ</name>
<protein>
    <submittedName>
        <fullName evidence="2">Uncharacterized protein</fullName>
    </submittedName>
</protein>
<organism evidence="2">
    <name type="scientific">marine sediment metagenome</name>
    <dbReference type="NCBI Taxonomy" id="412755"/>
    <lineage>
        <taxon>unclassified sequences</taxon>
        <taxon>metagenomes</taxon>
        <taxon>ecological metagenomes</taxon>
    </lineage>
</organism>
<gene>
    <name evidence="2" type="ORF">LCGC14_3000920</name>
</gene>
<evidence type="ECO:0000256" key="1">
    <source>
        <dbReference type="SAM" id="Phobius"/>
    </source>
</evidence>
<sequence length="54" mass="5984">TIAIKGIVVIEHLMGLHSALPGIRWMMLSYFFILPSMIALSVLFPEVLAELTSL</sequence>
<proteinExistence type="predicted"/>
<dbReference type="AlphaFoldDB" id="A0A0F8ZS62"/>
<reference evidence="2" key="1">
    <citation type="journal article" date="2015" name="Nature">
        <title>Complex archaea that bridge the gap between prokaryotes and eukaryotes.</title>
        <authorList>
            <person name="Spang A."/>
            <person name="Saw J.H."/>
            <person name="Jorgensen S.L."/>
            <person name="Zaremba-Niedzwiedzka K."/>
            <person name="Martijn J."/>
            <person name="Lind A.E."/>
            <person name="van Eijk R."/>
            <person name="Schleper C."/>
            <person name="Guy L."/>
            <person name="Ettema T.J."/>
        </authorList>
    </citation>
    <scope>NUCLEOTIDE SEQUENCE</scope>
</reference>
<accession>A0A0F8ZS62</accession>
<keyword evidence="1" id="KW-0472">Membrane</keyword>
<feature type="non-terminal residue" evidence="2">
    <location>
        <position position="1"/>
    </location>
</feature>
<comment type="caution">
    <text evidence="2">The sequence shown here is derived from an EMBL/GenBank/DDBJ whole genome shotgun (WGS) entry which is preliminary data.</text>
</comment>
<dbReference type="EMBL" id="LAZR01061835">
    <property type="protein sequence ID" value="KKK62781.1"/>
    <property type="molecule type" value="Genomic_DNA"/>
</dbReference>
<feature type="transmembrane region" description="Helical" evidence="1">
    <location>
        <begin position="23"/>
        <end position="44"/>
    </location>
</feature>
<keyword evidence="1" id="KW-1133">Transmembrane helix</keyword>